<dbReference type="InterPro" id="IPR035919">
    <property type="entry name" value="EAL_sf"/>
</dbReference>
<dbReference type="PANTHER" id="PTHR44757:SF2">
    <property type="entry name" value="BIOFILM ARCHITECTURE MAINTENANCE PROTEIN MBAA"/>
    <property type="match status" value="1"/>
</dbReference>
<accession>A0A4Q7NWQ2</accession>
<dbReference type="SUPFAM" id="SSF55785">
    <property type="entry name" value="PYP-like sensor domain (PAS domain)"/>
    <property type="match status" value="1"/>
</dbReference>
<dbReference type="InterPro" id="IPR001610">
    <property type="entry name" value="PAC"/>
</dbReference>
<dbReference type="SMART" id="SM00052">
    <property type="entry name" value="EAL"/>
    <property type="match status" value="1"/>
</dbReference>
<dbReference type="InterPro" id="IPR019278">
    <property type="entry name" value="DICT_dom"/>
</dbReference>
<dbReference type="Proteomes" id="UP000293638">
    <property type="component" value="Unassembled WGS sequence"/>
</dbReference>
<dbReference type="InterPro" id="IPR000014">
    <property type="entry name" value="PAS"/>
</dbReference>
<dbReference type="PROSITE" id="PS50883">
    <property type="entry name" value="EAL"/>
    <property type="match status" value="1"/>
</dbReference>
<dbReference type="Gene3D" id="3.30.70.270">
    <property type="match status" value="1"/>
</dbReference>
<dbReference type="SUPFAM" id="SSF55073">
    <property type="entry name" value="Nucleotide cyclase"/>
    <property type="match status" value="1"/>
</dbReference>
<dbReference type="SUPFAM" id="SSF141868">
    <property type="entry name" value="EAL domain-like"/>
    <property type="match status" value="1"/>
</dbReference>
<dbReference type="NCBIfam" id="TIGR00229">
    <property type="entry name" value="sensory_box"/>
    <property type="match status" value="1"/>
</dbReference>
<dbReference type="InterPro" id="IPR001633">
    <property type="entry name" value="EAL_dom"/>
</dbReference>
<dbReference type="Pfam" id="PF00990">
    <property type="entry name" value="GGDEF"/>
    <property type="match status" value="1"/>
</dbReference>
<gene>
    <name evidence="5" type="ORF">EV189_0587</name>
</gene>
<sequence>MDRSSGSERTAVLSAELRTVFQPIVDLTTGTFVGVEALTRARSGDEEVPPDDLFAAAARTGEGALRDLDERCLAGALARAAEARAPGTVFVNVEPATLGALSTRRLAELASAVAPGVRVVVEVTERDLLDSPAELLAGVRRARECGWGVALDDVGAEPAALALMPFLAPDVIKLDLALVRQQPSLSVATTINAVHAQAERSGALILAEGIETEEHLERALATGARLGQGWRFGRPADAVARVGGALRLPPARAAEARAGTPFAVLSAASAPGVAGVPLLAAMSRQLERQALLLDDLTVVLANFQHVTALTTPTRRRYEALAEVSAFTAVLGPGMPAAPVPGVHGTHVPADDPLAEEWAVCVVGPHYAAAIAAREEEPKEDGERRYAFVLTHDRTRVVEAATLLLERVRRAPAPSHRPSRGGPVPAGAAALPAVELPELLLRAIDTATNGITIADAQQPDWPLVYVNQAFLELTGYAADEVLGRNCRLLQGPKTDPTQVRPIARQLAAGRSVRSTLLNYRRDGSPFWNEVTISPVLGASGEVTHFIGNQDDVTERVQREERASFLAYHDLLTGLPNRVQLLDHLELELARAIRGGHEVAVLFLDLNGFKGVNDTHGHAAGDIVLSTLATRMRGVLRSGDLLARYSGDEFVAVLAHLPAGDPAPAQRAAGHLAAAAAVPVALDTGVRVTVGAAVGIARSPHDGSTPDALLDVADRRMYEAKA</sequence>
<dbReference type="SMART" id="SM00086">
    <property type="entry name" value="PAC"/>
    <property type="match status" value="1"/>
</dbReference>
<evidence type="ECO:0000259" key="1">
    <source>
        <dbReference type="PROSITE" id="PS50112"/>
    </source>
</evidence>
<comment type="caution">
    <text evidence="5">The sequence shown here is derived from an EMBL/GenBank/DDBJ whole genome shotgun (WGS) entry which is preliminary data.</text>
</comment>
<dbReference type="Pfam" id="PF13426">
    <property type="entry name" value="PAS_9"/>
    <property type="match status" value="1"/>
</dbReference>
<evidence type="ECO:0000313" key="6">
    <source>
        <dbReference type="Proteomes" id="UP000293638"/>
    </source>
</evidence>
<dbReference type="Gene3D" id="3.30.450.20">
    <property type="entry name" value="PAS domain"/>
    <property type="match status" value="1"/>
</dbReference>
<evidence type="ECO:0000259" key="3">
    <source>
        <dbReference type="PROSITE" id="PS50883"/>
    </source>
</evidence>
<name>A0A4Q7NWQ2_9ACTN</name>
<dbReference type="CDD" id="cd00130">
    <property type="entry name" value="PAS"/>
    <property type="match status" value="1"/>
</dbReference>
<feature type="domain" description="GGDEF" evidence="4">
    <location>
        <begin position="595"/>
        <end position="720"/>
    </location>
</feature>
<dbReference type="NCBIfam" id="TIGR00254">
    <property type="entry name" value="GGDEF"/>
    <property type="match status" value="1"/>
</dbReference>
<organism evidence="5 6">
    <name type="scientific">Motilibacter rhizosphaerae</name>
    <dbReference type="NCBI Taxonomy" id="598652"/>
    <lineage>
        <taxon>Bacteria</taxon>
        <taxon>Bacillati</taxon>
        <taxon>Actinomycetota</taxon>
        <taxon>Actinomycetes</taxon>
        <taxon>Motilibacterales</taxon>
        <taxon>Motilibacteraceae</taxon>
        <taxon>Motilibacter</taxon>
    </lineage>
</organism>
<dbReference type="PROSITE" id="PS50887">
    <property type="entry name" value="GGDEF"/>
    <property type="match status" value="1"/>
</dbReference>
<evidence type="ECO:0000259" key="2">
    <source>
        <dbReference type="PROSITE" id="PS50113"/>
    </source>
</evidence>
<dbReference type="Pfam" id="PF10069">
    <property type="entry name" value="DICT"/>
    <property type="match status" value="1"/>
</dbReference>
<dbReference type="AlphaFoldDB" id="A0A4Q7NWQ2"/>
<keyword evidence="6" id="KW-1185">Reference proteome</keyword>
<dbReference type="PROSITE" id="PS50112">
    <property type="entry name" value="PAS"/>
    <property type="match status" value="1"/>
</dbReference>
<dbReference type="CDD" id="cd01949">
    <property type="entry name" value="GGDEF"/>
    <property type="match status" value="1"/>
</dbReference>
<feature type="domain" description="PAC" evidence="2">
    <location>
        <begin position="509"/>
        <end position="563"/>
    </location>
</feature>
<dbReference type="Gene3D" id="3.20.20.450">
    <property type="entry name" value="EAL domain"/>
    <property type="match status" value="1"/>
</dbReference>
<dbReference type="CDD" id="cd01948">
    <property type="entry name" value="EAL"/>
    <property type="match status" value="1"/>
</dbReference>
<reference evidence="5 6" key="1">
    <citation type="submission" date="2019-02" db="EMBL/GenBank/DDBJ databases">
        <title>Genomic Encyclopedia of Type Strains, Phase IV (KMG-IV): sequencing the most valuable type-strain genomes for metagenomic binning, comparative biology and taxonomic classification.</title>
        <authorList>
            <person name="Goeker M."/>
        </authorList>
    </citation>
    <scope>NUCLEOTIDE SEQUENCE [LARGE SCALE GENOMIC DNA]</scope>
    <source>
        <strain evidence="5 6">DSM 45622</strain>
    </source>
</reference>
<dbReference type="SMART" id="SM00267">
    <property type="entry name" value="GGDEF"/>
    <property type="match status" value="1"/>
</dbReference>
<evidence type="ECO:0000259" key="4">
    <source>
        <dbReference type="PROSITE" id="PS50887"/>
    </source>
</evidence>
<dbReference type="InterPro" id="IPR043128">
    <property type="entry name" value="Rev_trsase/Diguanyl_cyclase"/>
</dbReference>
<feature type="domain" description="EAL" evidence="3">
    <location>
        <begin position="1"/>
        <end position="249"/>
    </location>
</feature>
<dbReference type="Pfam" id="PF00563">
    <property type="entry name" value="EAL"/>
    <property type="match status" value="1"/>
</dbReference>
<dbReference type="PROSITE" id="PS50113">
    <property type="entry name" value="PAC"/>
    <property type="match status" value="1"/>
</dbReference>
<dbReference type="InterPro" id="IPR052155">
    <property type="entry name" value="Biofilm_reg_signaling"/>
</dbReference>
<dbReference type="InterPro" id="IPR000160">
    <property type="entry name" value="GGDEF_dom"/>
</dbReference>
<dbReference type="InterPro" id="IPR000700">
    <property type="entry name" value="PAS-assoc_C"/>
</dbReference>
<evidence type="ECO:0000313" key="5">
    <source>
        <dbReference type="EMBL" id="RZS91348.1"/>
    </source>
</evidence>
<dbReference type="InterPro" id="IPR029787">
    <property type="entry name" value="Nucleotide_cyclase"/>
</dbReference>
<proteinExistence type="predicted"/>
<protein>
    <submittedName>
        <fullName evidence="5">PAS domain S-box-containing protein/diguanylate cyclase (GGDEF)-like protein</fullName>
    </submittedName>
</protein>
<dbReference type="RefSeq" id="WP_130491429.1">
    <property type="nucleotide sequence ID" value="NZ_SGXD01000001.1"/>
</dbReference>
<dbReference type="SMART" id="SM00091">
    <property type="entry name" value="PAS"/>
    <property type="match status" value="1"/>
</dbReference>
<dbReference type="InterPro" id="IPR035965">
    <property type="entry name" value="PAS-like_dom_sf"/>
</dbReference>
<dbReference type="EMBL" id="SGXD01000001">
    <property type="protein sequence ID" value="RZS91348.1"/>
    <property type="molecule type" value="Genomic_DNA"/>
</dbReference>
<dbReference type="OrthoDB" id="3278016at2"/>
<dbReference type="PANTHER" id="PTHR44757">
    <property type="entry name" value="DIGUANYLATE CYCLASE DGCP"/>
    <property type="match status" value="1"/>
</dbReference>
<feature type="domain" description="PAS" evidence="1">
    <location>
        <begin position="435"/>
        <end position="484"/>
    </location>
</feature>